<dbReference type="Pfam" id="PF00196">
    <property type="entry name" value="GerE"/>
    <property type="match status" value="1"/>
</dbReference>
<dbReference type="GO" id="GO:0003677">
    <property type="term" value="F:DNA binding"/>
    <property type="evidence" value="ECO:0007669"/>
    <property type="project" value="UniProtKB-KW"/>
</dbReference>
<dbReference type="STRING" id="1122622.GCA_000421185_03091"/>
<keyword evidence="1" id="KW-0805">Transcription regulation</keyword>
<evidence type="ECO:0000313" key="6">
    <source>
        <dbReference type="Proteomes" id="UP000219688"/>
    </source>
</evidence>
<dbReference type="PRINTS" id="PR00038">
    <property type="entry name" value="HTHLUXR"/>
</dbReference>
<sequence>MGVAAEVLAESDVATARGVLAAALLERTGALNAARVHVGVDGQVTWFRTGPAPDVPPERMPTPEDMRRHPLFRFHVDRRHDGPVLLAELVRRGYDIPPETMEVNDRLGITVHQLSVPVEPPGPETGYDGWMLVGDEALRPGIVEEMVEAQPLLRGLDRHLRLLGELVPRAACPLLTPRESVVLAMLATGATVKAISHRLLISPRTVHKHQEHLYRKLAAVDRLSAVLRGQELGLLTPPQPEAPGRSSMRA</sequence>
<reference evidence="6" key="1">
    <citation type="submission" date="2017-08" db="EMBL/GenBank/DDBJ databases">
        <authorList>
            <person name="Varghese N."/>
            <person name="Submissions S."/>
        </authorList>
    </citation>
    <scope>NUCLEOTIDE SEQUENCE [LARGE SCALE GENOMIC DNA]</scope>
    <source>
        <strain evidence="6">USBA17B2</strain>
    </source>
</reference>
<dbReference type="PROSITE" id="PS50043">
    <property type="entry name" value="HTH_LUXR_2"/>
    <property type="match status" value="1"/>
</dbReference>
<keyword evidence="3" id="KW-0804">Transcription</keyword>
<name>A0A285VVB9_9MICO</name>
<dbReference type="SUPFAM" id="SSF46894">
    <property type="entry name" value="C-terminal effector domain of the bipartite response regulators"/>
    <property type="match status" value="1"/>
</dbReference>
<evidence type="ECO:0000256" key="1">
    <source>
        <dbReference type="ARBA" id="ARBA00023015"/>
    </source>
</evidence>
<dbReference type="Gene3D" id="1.10.10.10">
    <property type="entry name" value="Winged helix-like DNA-binding domain superfamily/Winged helix DNA-binding domain"/>
    <property type="match status" value="1"/>
</dbReference>
<dbReference type="PANTHER" id="PTHR44688:SF16">
    <property type="entry name" value="DNA-BINDING TRANSCRIPTIONAL ACTIVATOR DEVR_DOSR"/>
    <property type="match status" value="1"/>
</dbReference>
<proteinExistence type="predicted"/>
<dbReference type="GO" id="GO:0006355">
    <property type="term" value="P:regulation of DNA-templated transcription"/>
    <property type="evidence" value="ECO:0007669"/>
    <property type="project" value="InterPro"/>
</dbReference>
<dbReference type="PROSITE" id="PS00622">
    <property type="entry name" value="HTH_LUXR_1"/>
    <property type="match status" value="1"/>
</dbReference>
<feature type="domain" description="HTH luxR-type" evidence="4">
    <location>
        <begin position="168"/>
        <end position="233"/>
    </location>
</feature>
<dbReference type="CDD" id="cd06170">
    <property type="entry name" value="LuxR_C_like"/>
    <property type="match status" value="1"/>
</dbReference>
<organism evidence="5 6">
    <name type="scientific">Ornithinimicrobium cerasi</name>
    <dbReference type="NCBI Taxonomy" id="2248773"/>
    <lineage>
        <taxon>Bacteria</taxon>
        <taxon>Bacillati</taxon>
        <taxon>Actinomycetota</taxon>
        <taxon>Actinomycetes</taxon>
        <taxon>Micrococcales</taxon>
        <taxon>Ornithinimicrobiaceae</taxon>
        <taxon>Ornithinimicrobium</taxon>
    </lineage>
</organism>
<dbReference type="AlphaFoldDB" id="A0A285VVB9"/>
<dbReference type="InterPro" id="IPR000792">
    <property type="entry name" value="Tscrpt_reg_LuxR_C"/>
</dbReference>
<dbReference type="RefSeq" id="WP_097189268.1">
    <property type="nucleotide sequence ID" value="NZ_OBQK01000019.1"/>
</dbReference>
<keyword evidence="2" id="KW-0238">DNA-binding</keyword>
<dbReference type="InterPro" id="IPR016032">
    <property type="entry name" value="Sig_transdc_resp-reg_C-effctor"/>
</dbReference>
<evidence type="ECO:0000313" key="5">
    <source>
        <dbReference type="EMBL" id="SOC57975.1"/>
    </source>
</evidence>
<accession>A0A285VVB9</accession>
<evidence type="ECO:0000256" key="3">
    <source>
        <dbReference type="ARBA" id="ARBA00023163"/>
    </source>
</evidence>
<evidence type="ECO:0000256" key="2">
    <source>
        <dbReference type="ARBA" id="ARBA00023125"/>
    </source>
</evidence>
<dbReference type="InterPro" id="IPR036388">
    <property type="entry name" value="WH-like_DNA-bd_sf"/>
</dbReference>
<dbReference type="SMART" id="SM00421">
    <property type="entry name" value="HTH_LUXR"/>
    <property type="match status" value="1"/>
</dbReference>
<dbReference type="EMBL" id="OBQK01000019">
    <property type="protein sequence ID" value="SOC57975.1"/>
    <property type="molecule type" value="Genomic_DNA"/>
</dbReference>
<dbReference type="Proteomes" id="UP000219688">
    <property type="component" value="Unassembled WGS sequence"/>
</dbReference>
<dbReference type="PANTHER" id="PTHR44688">
    <property type="entry name" value="DNA-BINDING TRANSCRIPTIONAL ACTIVATOR DEVR_DOSR"/>
    <property type="match status" value="1"/>
</dbReference>
<keyword evidence="6" id="KW-1185">Reference proteome</keyword>
<gene>
    <name evidence="5" type="ORF">SAMN05421879_11923</name>
</gene>
<evidence type="ECO:0000259" key="4">
    <source>
        <dbReference type="PROSITE" id="PS50043"/>
    </source>
</evidence>
<protein>
    <submittedName>
        <fullName evidence="5">Regulatory protein, luxR family</fullName>
    </submittedName>
</protein>